<accession>A0A1I0SB05</accession>
<proteinExistence type="predicted"/>
<feature type="transmembrane region" description="Helical" evidence="1">
    <location>
        <begin position="38"/>
        <end position="56"/>
    </location>
</feature>
<organism evidence="2 3">
    <name type="scientific">Chitinophaga arvensicola</name>
    <dbReference type="NCBI Taxonomy" id="29529"/>
    <lineage>
        <taxon>Bacteria</taxon>
        <taxon>Pseudomonadati</taxon>
        <taxon>Bacteroidota</taxon>
        <taxon>Chitinophagia</taxon>
        <taxon>Chitinophagales</taxon>
        <taxon>Chitinophagaceae</taxon>
        <taxon>Chitinophaga</taxon>
    </lineage>
</organism>
<keyword evidence="1" id="KW-0812">Transmembrane</keyword>
<evidence type="ECO:0000256" key="1">
    <source>
        <dbReference type="SAM" id="Phobius"/>
    </source>
</evidence>
<name>A0A1I0SB05_9BACT</name>
<dbReference type="Proteomes" id="UP000199310">
    <property type="component" value="Unassembled WGS sequence"/>
</dbReference>
<dbReference type="EMBL" id="FOJG01000002">
    <property type="protein sequence ID" value="SEW53782.1"/>
    <property type="molecule type" value="Genomic_DNA"/>
</dbReference>
<evidence type="ECO:0000313" key="2">
    <source>
        <dbReference type="EMBL" id="SEW53782.1"/>
    </source>
</evidence>
<dbReference type="STRING" id="29529.SAMN04488122_5680"/>
<dbReference type="OrthoDB" id="760258at2"/>
<gene>
    <name evidence="2" type="ORF">SAMN04488122_5680</name>
</gene>
<reference evidence="3" key="1">
    <citation type="submission" date="2016-10" db="EMBL/GenBank/DDBJ databases">
        <authorList>
            <person name="Varghese N."/>
            <person name="Submissions S."/>
        </authorList>
    </citation>
    <scope>NUCLEOTIDE SEQUENCE [LARGE SCALE GENOMIC DNA]</scope>
    <source>
        <strain evidence="3">DSM 3695</strain>
    </source>
</reference>
<dbReference type="RefSeq" id="WP_089901103.1">
    <property type="nucleotide sequence ID" value="NZ_FOJG01000002.1"/>
</dbReference>
<dbReference type="AlphaFoldDB" id="A0A1I0SB05"/>
<keyword evidence="3" id="KW-1185">Reference proteome</keyword>
<keyword evidence="1" id="KW-0472">Membrane</keyword>
<feature type="transmembrane region" description="Helical" evidence="1">
    <location>
        <begin position="62"/>
        <end position="80"/>
    </location>
</feature>
<keyword evidence="1" id="KW-1133">Transmembrane helix</keyword>
<evidence type="ECO:0000313" key="3">
    <source>
        <dbReference type="Proteomes" id="UP000199310"/>
    </source>
</evidence>
<protein>
    <submittedName>
        <fullName evidence="2">Uncharacterized protein</fullName>
    </submittedName>
</protein>
<sequence>MKKNKNIDPLDREILIRSFAEFSKVSEEDELLVFERKTALGCMVIFLVILAGILYLTDIGLVLMLIFNGLILSVIYLWNYKYNLRRKPLLVINKKGITYKRTSYEWEHIQELLCAEEYDADSGWHTSTYIRFNYHKANPKIDISGLSRSIEEIIHYINAFRIK</sequence>